<name>A0ABT8Y7L0_9SPHN</name>
<organism evidence="3 4">
    <name type="scientific">Sphingomonas natans</name>
    <dbReference type="NCBI Taxonomy" id="3063330"/>
    <lineage>
        <taxon>Bacteria</taxon>
        <taxon>Pseudomonadati</taxon>
        <taxon>Pseudomonadota</taxon>
        <taxon>Alphaproteobacteria</taxon>
        <taxon>Sphingomonadales</taxon>
        <taxon>Sphingomonadaceae</taxon>
        <taxon>Sphingomonas</taxon>
    </lineage>
</organism>
<feature type="compositionally biased region" description="Basic residues" evidence="1">
    <location>
        <begin position="50"/>
        <end position="60"/>
    </location>
</feature>
<dbReference type="Gene3D" id="3.40.30.10">
    <property type="entry name" value="Glutaredoxin"/>
    <property type="match status" value="1"/>
</dbReference>
<protein>
    <recommendedName>
        <fullName evidence="2">GST N-terminal domain-containing protein</fullName>
    </recommendedName>
</protein>
<evidence type="ECO:0000259" key="2">
    <source>
        <dbReference type="Pfam" id="PF02798"/>
    </source>
</evidence>
<sequence length="87" mass="10140">MTTVHHLKFSRSTRVLWLLEELGLDYELKAYDRDQNFRAPAELSSPSARKSARGRRRWSRARRISVDPAISRTEIWQRPPGPGGWHA</sequence>
<feature type="region of interest" description="Disordered" evidence="1">
    <location>
        <begin position="39"/>
        <end position="60"/>
    </location>
</feature>
<evidence type="ECO:0000256" key="1">
    <source>
        <dbReference type="SAM" id="MobiDB-lite"/>
    </source>
</evidence>
<keyword evidence="4" id="KW-1185">Reference proteome</keyword>
<accession>A0ABT8Y7L0</accession>
<dbReference type="SUPFAM" id="SSF52833">
    <property type="entry name" value="Thioredoxin-like"/>
    <property type="match status" value="1"/>
</dbReference>
<dbReference type="Pfam" id="PF02798">
    <property type="entry name" value="GST_N"/>
    <property type="match status" value="1"/>
</dbReference>
<evidence type="ECO:0000313" key="4">
    <source>
        <dbReference type="Proteomes" id="UP001169764"/>
    </source>
</evidence>
<evidence type="ECO:0000313" key="3">
    <source>
        <dbReference type="EMBL" id="MDO6414309.1"/>
    </source>
</evidence>
<dbReference type="Proteomes" id="UP001169764">
    <property type="component" value="Unassembled WGS sequence"/>
</dbReference>
<dbReference type="InterPro" id="IPR004045">
    <property type="entry name" value="Glutathione_S-Trfase_N"/>
</dbReference>
<gene>
    <name evidence="3" type="ORF">Q4F19_07935</name>
</gene>
<dbReference type="RefSeq" id="WP_303541387.1">
    <property type="nucleotide sequence ID" value="NZ_JAUOTP010000003.1"/>
</dbReference>
<reference evidence="3" key="1">
    <citation type="submission" date="2023-07" db="EMBL/GenBank/DDBJ databases">
        <authorList>
            <person name="Kim M."/>
        </authorList>
    </citation>
    <scope>NUCLEOTIDE SEQUENCE</scope>
    <source>
        <strain evidence="3">BIUV-7</strain>
    </source>
</reference>
<proteinExistence type="predicted"/>
<feature type="domain" description="GST N-terminal" evidence="2">
    <location>
        <begin position="2"/>
        <end position="43"/>
    </location>
</feature>
<dbReference type="EMBL" id="JAUOTP010000003">
    <property type="protein sequence ID" value="MDO6414309.1"/>
    <property type="molecule type" value="Genomic_DNA"/>
</dbReference>
<dbReference type="InterPro" id="IPR036249">
    <property type="entry name" value="Thioredoxin-like_sf"/>
</dbReference>
<comment type="caution">
    <text evidence="3">The sequence shown here is derived from an EMBL/GenBank/DDBJ whole genome shotgun (WGS) entry which is preliminary data.</text>
</comment>